<dbReference type="PANTHER" id="PTHR44163:SF1">
    <property type="entry name" value="U3 SMALL NUCLEOLAR RNA-ASSOCIATED PROTEIN 4 HOMOLOG"/>
    <property type="match status" value="1"/>
</dbReference>
<comment type="caution">
    <text evidence="2">The sequence shown here is derived from an EMBL/GenBank/DDBJ whole genome shotgun (WGS) entry which is preliminary data.</text>
</comment>
<dbReference type="InterPro" id="IPR036322">
    <property type="entry name" value="WD40_repeat_dom_sf"/>
</dbReference>
<dbReference type="PANTHER" id="PTHR44163">
    <property type="entry name" value="U3 SMALL NUCLEOLAR RNA-ASSOCIATED PROTEIN 4 HOMOLOG"/>
    <property type="match status" value="1"/>
</dbReference>
<dbReference type="GeneID" id="90039994"/>
<sequence>MDFRRCKFLDHPSHSITALAFSHSPSKSSAPKSLRLAVGRANGDIEIWNPRANWVHETTIKGGRNRSIEGLAWSVSNGDLRLFSIGGSTAVTEWDLKTGLPLEHHDCDAGIVWSIAVSPDGTKIAAGCDDGSVKIIDISGGKASLEHLRILQRQKSRVLSIAWRCNSQVVGGCADGRIRVWAAVASADVGEPNGTEATSASAVGRIIGTMRVDKAQGEQTLVWAVLVLNNGKTIVSGDSTGAVKFWDATHFSLLQSFQVHDADVLCLAGNESSDSVFSAGVDRKIVRYSIVDSKLRRWANMSSRLIHAQDIRALSLYESKSLNWLISGGVEQAIVINSVEHFMDAAFRKIAVCPQRHYVHSSGSKRLVALWSDNQVKVWSLRKFEKLPGGADTEPKTKRLVASLTLNNDENITHVALSADARYLAVATASEVKLFLLLPSKNGFVYNVKKTSSPVLADRGCTLLAFHPVSQNLVMVNHESEVFSYTIGPQSLAELDYSPTTISSDDDDEEKVKTALPYLDNINHIAFSDDGKYFALATLGGRVDIYDWPTQSLVWTLPKIPVFASAVTFCPDNDSIVVISAEMKVLQFSVSEKGMTAWSRRNSEFVPSEFHNLVDKCCGVYIEGSDAPSRLWLWGASWMATLDLSLDIPILRMPKRKRSGLSVDSDDNSSVKSAASISSSSTPSKQAKTNGLVTNGNGTPAVNGSRKKVGGSTNGTSSKLTKKITS</sequence>
<dbReference type="RefSeq" id="XP_064768532.1">
    <property type="nucleotide sequence ID" value="XM_064914482.1"/>
</dbReference>
<feature type="compositionally biased region" description="Low complexity" evidence="1">
    <location>
        <begin position="668"/>
        <end position="688"/>
    </location>
</feature>
<gene>
    <name evidence="2" type="ORF">BZA70DRAFT_295283</name>
</gene>
<evidence type="ECO:0000313" key="3">
    <source>
        <dbReference type="Proteomes" id="UP001498771"/>
    </source>
</evidence>
<dbReference type="InterPro" id="IPR001680">
    <property type="entry name" value="WD40_rpt"/>
</dbReference>
<dbReference type="Gene3D" id="2.130.10.10">
    <property type="entry name" value="YVTN repeat-like/Quinoprotein amine dehydrogenase"/>
    <property type="match status" value="3"/>
</dbReference>
<evidence type="ECO:0000256" key="1">
    <source>
        <dbReference type="SAM" id="MobiDB-lite"/>
    </source>
</evidence>
<dbReference type="EMBL" id="JBBJBU010000005">
    <property type="protein sequence ID" value="KAK7205499.1"/>
    <property type="molecule type" value="Genomic_DNA"/>
</dbReference>
<dbReference type="Proteomes" id="UP001498771">
    <property type="component" value="Unassembled WGS sequence"/>
</dbReference>
<evidence type="ECO:0000313" key="2">
    <source>
        <dbReference type="EMBL" id="KAK7205499.1"/>
    </source>
</evidence>
<keyword evidence="3" id="KW-1185">Reference proteome</keyword>
<name>A0ABR1F6M9_9ASCO</name>
<feature type="compositionally biased region" description="Polar residues" evidence="1">
    <location>
        <begin position="689"/>
        <end position="702"/>
    </location>
</feature>
<dbReference type="Pfam" id="PF00400">
    <property type="entry name" value="WD40"/>
    <property type="match status" value="3"/>
</dbReference>
<dbReference type="SMART" id="SM00320">
    <property type="entry name" value="WD40"/>
    <property type="match status" value="9"/>
</dbReference>
<accession>A0ABR1F6M9</accession>
<reference evidence="2 3" key="1">
    <citation type="submission" date="2024-03" db="EMBL/GenBank/DDBJ databases">
        <title>Genome-scale model development and genomic sequencing of the oleaginous clade Lipomyces.</title>
        <authorList>
            <consortium name="Lawrence Berkeley National Laboratory"/>
            <person name="Czajka J.J."/>
            <person name="Han Y."/>
            <person name="Kim J."/>
            <person name="Mondo S.J."/>
            <person name="Hofstad B.A."/>
            <person name="Robles A."/>
            <person name="Haridas S."/>
            <person name="Riley R."/>
            <person name="LaButti K."/>
            <person name="Pangilinan J."/>
            <person name="Andreopoulos W."/>
            <person name="Lipzen A."/>
            <person name="Yan J."/>
            <person name="Wang M."/>
            <person name="Ng V."/>
            <person name="Grigoriev I.V."/>
            <person name="Spatafora J.W."/>
            <person name="Magnuson J.K."/>
            <person name="Baker S.E."/>
            <person name="Pomraning K.R."/>
        </authorList>
    </citation>
    <scope>NUCLEOTIDE SEQUENCE [LARGE SCALE GENOMIC DNA]</scope>
    <source>
        <strain evidence="2 3">Phaff 52-87</strain>
    </source>
</reference>
<feature type="region of interest" description="Disordered" evidence="1">
    <location>
        <begin position="657"/>
        <end position="726"/>
    </location>
</feature>
<proteinExistence type="predicted"/>
<dbReference type="InterPro" id="IPR046351">
    <property type="entry name" value="UTP4"/>
</dbReference>
<dbReference type="SUPFAM" id="SSF50978">
    <property type="entry name" value="WD40 repeat-like"/>
    <property type="match status" value="2"/>
</dbReference>
<organism evidence="2 3">
    <name type="scientific">Myxozyma melibiosi</name>
    <dbReference type="NCBI Taxonomy" id="54550"/>
    <lineage>
        <taxon>Eukaryota</taxon>
        <taxon>Fungi</taxon>
        <taxon>Dikarya</taxon>
        <taxon>Ascomycota</taxon>
        <taxon>Saccharomycotina</taxon>
        <taxon>Lipomycetes</taxon>
        <taxon>Lipomycetales</taxon>
        <taxon>Lipomycetaceae</taxon>
        <taxon>Myxozyma</taxon>
    </lineage>
</organism>
<protein>
    <submittedName>
        <fullName evidence="2">WD40-repeat-containing domain protein</fullName>
    </submittedName>
</protein>
<dbReference type="InterPro" id="IPR015943">
    <property type="entry name" value="WD40/YVTN_repeat-like_dom_sf"/>
</dbReference>